<dbReference type="Gene3D" id="3.90.320.10">
    <property type="match status" value="1"/>
</dbReference>
<dbReference type="GO" id="GO:0004386">
    <property type="term" value="F:helicase activity"/>
    <property type="evidence" value="ECO:0007669"/>
    <property type="project" value="UniProtKB-KW"/>
</dbReference>
<gene>
    <name evidence="8" type="ORF">F4Y42_04325</name>
</gene>
<dbReference type="InterPro" id="IPR011335">
    <property type="entry name" value="Restrct_endonuc-II-like"/>
</dbReference>
<feature type="region of interest" description="Disordered" evidence="6">
    <location>
        <begin position="385"/>
        <end position="404"/>
    </location>
</feature>
<evidence type="ECO:0000256" key="1">
    <source>
        <dbReference type="ARBA" id="ARBA00022722"/>
    </source>
</evidence>
<keyword evidence="4" id="KW-0378">Hydrolase</keyword>
<feature type="domain" description="PD-(D/E)XK endonuclease-like" evidence="7">
    <location>
        <begin position="721"/>
        <end position="1011"/>
    </location>
</feature>
<feature type="compositionally biased region" description="Polar residues" evidence="6">
    <location>
        <begin position="237"/>
        <end position="246"/>
    </location>
</feature>
<keyword evidence="2" id="KW-0227">DNA damage</keyword>
<keyword evidence="3" id="KW-0547">Nucleotide-binding</keyword>
<dbReference type="Pfam" id="PF12705">
    <property type="entry name" value="PDDEXK_1"/>
    <property type="match status" value="1"/>
</dbReference>
<name>A0A6B0YT73_9CHLR</name>
<dbReference type="AlphaFoldDB" id="A0A6B0YT73"/>
<dbReference type="Gene3D" id="3.40.50.300">
    <property type="entry name" value="P-loop containing nucleotide triphosphate hydrolases"/>
    <property type="match status" value="1"/>
</dbReference>
<dbReference type="SUPFAM" id="SSF52540">
    <property type="entry name" value="P-loop containing nucleoside triphosphate hydrolases"/>
    <property type="match status" value="1"/>
</dbReference>
<keyword evidence="3" id="KW-0347">Helicase</keyword>
<evidence type="ECO:0000313" key="8">
    <source>
        <dbReference type="EMBL" id="MXY92658.1"/>
    </source>
</evidence>
<evidence type="ECO:0000256" key="5">
    <source>
        <dbReference type="ARBA" id="ARBA00023204"/>
    </source>
</evidence>
<dbReference type="SUPFAM" id="SSF52980">
    <property type="entry name" value="Restriction endonuclease-like"/>
    <property type="match status" value="1"/>
</dbReference>
<organism evidence="8">
    <name type="scientific">Caldilineaceae bacterium SB0664_bin_27</name>
    <dbReference type="NCBI Taxonomy" id="2605260"/>
    <lineage>
        <taxon>Bacteria</taxon>
        <taxon>Bacillati</taxon>
        <taxon>Chloroflexota</taxon>
        <taxon>Caldilineae</taxon>
        <taxon>Caldilineales</taxon>
        <taxon>Caldilineaceae</taxon>
    </lineage>
</organism>
<dbReference type="Gene3D" id="1.10.486.10">
    <property type="entry name" value="PCRA, domain 4"/>
    <property type="match status" value="1"/>
</dbReference>
<proteinExistence type="predicted"/>
<evidence type="ECO:0000256" key="6">
    <source>
        <dbReference type="SAM" id="MobiDB-lite"/>
    </source>
</evidence>
<accession>A0A6B0YT73</accession>
<feature type="region of interest" description="Disordered" evidence="6">
    <location>
        <begin position="222"/>
        <end position="246"/>
    </location>
</feature>
<keyword evidence="3" id="KW-0067">ATP-binding</keyword>
<dbReference type="EMBL" id="VXRG01000039">
    <property type="protein sequence ID" value="MXY92658.1"/>
    <property type="molecule type" value="Genomic_DNA"/>
</dbReference>
<feature type="region of interest" description="Disordered" evidence="6">
    <location>
        <begin position="705"/>
        <end position="724"/>
    </location>
</feature>
<dbReference type="GO" id="GO:0006281">
    <property type="term" value="P:DNA repair"/>
    <property type="evidence" value="ECO:0007669"/>
    <property type="project" value="UniProtKB-KW"/>
</dbReference>
<evidence type="ECO:0000256" key="2">
    <source>
        <dbReference type="ARBA" id="ARBA00022763"/>
    </source>
</evidence>
<sequence length="1040" mass="114459">MQQSPTHVVHLEQAQERLKRLLRDHQAEDRFAPATVVVPTPYAGLYLRRAFGRSGLVNVRFIPLARLAELLGAPSLADAGRSPLKPAIESAAVRRVAGEAEGELEPFRTHPSFHSSLRKTFRDLRPAAPDALSGLERLGGVSGETVRLYTRYRDRTRAYYDREALAEAAAEAVRTGRAGAALDSLGRVIAYLPRTLTPAEQRLFDALRDAQNCETILAATGDPEADTVLPKTAAQPPASSRPTPPQTQLLVASDTGEEVRNIVRSVAAAVHAGAPFHRIAILYWQREPYAALIAEQLTAAGIPIAGPSTETLAATPVGRMLTGIVDLAGGDLPREEVMRWLTSCPVKAASDRYSPSRWDAVSRDAGVVAGIEQWRDRLANFAKSRQRTAASQDEERSEGEENELAQSAAEAWALRSFVLRLHETLNRAGESLTWAALVNWSNELINHYLDEDSLPPVEQDNLDTLKTALQELAILDTVEESADLDAFRTALDEALNRAAARAGALGEGLFVGSVRLAAGMRFDKVYLVGMVEGLVPPQLSDDPLVPHSERERVGLPLRSTAVERYDYLAAAASGRTRVLTYARGNNIAQREQHPSRWFLEEATRLYGSSVYPTMLSNARDLARLREQPWFEEVVSAQHGINTVAASQPADIHDYDLHRLSQWRQLGNPIGAHHLASSEPVLSRALEMQQARIAAPLTLWDGDLSSASSAGGRTGPSNPEPFSPTRLQTWATCPFRYFLANELGIAAPEQPEELATISALEKGSLLHTILERFIRDTQQQSAIPAPDESWSEDQRRRLFQIAAEEFRNAEQGGVTGKPLLWELARNEMLSDLDRFLKEDAKLRKKHGVSPHAVESAFGLSDNEDHAALDAVDWSSDKTGALRFRGKIDRIDLSPSGDTALVLDYKTGGTSGYANMNRDPLQRGKLLQLPVYGLAAQQLLDDGVDVRVAYWFVTEKGKFATRPSNPKTLEEMLDAFSDVVGAITGGIGARLFPANPGRDGSNCRYCDFKNLCPTRREWHWRRKRNDPRLSAYVAMADEEASR</sequence>
<evidence type="ECO:0000256" key="4">
    <source>
        <dbReference type="ARBA" id="ARBA00022839"/>
    </source>
</evidence>
<evidence type="ECO:0000259" key="7">
    <source>
        <dbReference type="Pfam" id="PF12705"/>
    </source>
</evidence>
<reference evidence="8" key="1">
    <citation type="submission" date="2019-09" db="EMBL/GenBank/DDBJ databases">
        <title>Characterisation of the sponge microbiome using genome-centric metagenomics.</title>
        <authorList>
            <person name="Engelberts J.P."/>
            <person name="Robbins S.J."/>
            <person name="De Goeij J.M."/>
            <person name="Aranda M."/>
            <person name="Bell S.C."/>
            <person name="Webster N.S."/>
        </authorList>
    </citation>
    <scope>NUCLEOTIDE SEQUENCE</scope>
    <source>
        <strain evidence="8">SB0664_bin_27</strain>
    </source>
</reference>
<keyword evidence="4" id="KW-0269">Exonuclease</keyword>
<keyword evidence="1" id="KW-0540">Nuclease</keyword>
<keyword evidence="5" id="KW-0234">DNA repair</keyword>
<dbReference type="InterPro" id="IPR027417">
    <property type="entry name" value="P-loop_NTPase"/>
</dbReference>
<comment type="caution">
    <text evidence="8">The sequence shown here is derived from an EMBL/GenBank/DDBJ whole genome shotgun (WGS) entry which is preliminary data.</text>
</comment>
<dbReference type="GO" id="GO:0004527">
    <property type="term" value="F:exonuclease activity"/>
    <property type="evidence" value="ECO:0007669"/>
    <property type="project" value="UniProtKB-KW"/>
</dbReference>
<protein>
    <recommendedName>
        <fullName evidence="7">PD-(D/E)XK endonuclease-like domain-containing protein</fullName>
    </recommendedName>
</protein>
<dbReference type="InterPro" id="IPR038726">
    <property type="entry name" value="PDDEXK_AddAB-type"/>
</dbReference>
<evidence type="ECO:0000256" key="3">
    <source>
        <dbReference type="ARBA" id="ARBA00022806"/>
    </source>
</evidence>
<dbReference type="InterPro" id="IPR011604">
    <property type="entry name" value="PDDEXK-like_dom_sf"/>
</dbReference>